<dbReference type="SUPFAM" id="SSF69318">
    <property type="entry name" value="Integrin alpha N-terminal domain"/>
    <property type="match status" value="2"/>
</dbReference>
<dbReference type="InterPro" id="IPR011635">
    <property type="entry name" value="CARDB"/>
</dbReference>
<feature type="domain" description="CARDB" evidence="2">
    <location>
        <begin position="400"/>
        <end position="508"/>
    </location>
</feature>
<evidence type="ECO:0000259" key="2">
    <source>
        <dbReference type="Pfam" id="PF07705"/>
    </source>
</evidence>
<sequence length="642" mass="64588">MTVLPNRNIVRASRSSAVRTEAQVATRSAVERLEDRRLFTVSLLSAIATPISSTPTGDPAAPVIADFDGDTKLDVLVAFPAPSAIASGFIQFGKGDGAGGFAFSTAVDVGIFTGRPVVGDFNNDDLLDIAVTNAFGGEVKVIRGNGNGTFGSISAFAAGVSPEALAAADFNADGFSDLVAGNRSGNSVSVYLGNGTTTLGAATTINTATDPATLAIADFTQDGKLDILVGASGGQGSANGVLQVFTGRADGTFDTTPVATLGPRGVTAVADIDSDNGPDVIIGVSDKDKAVASLNGGIGTFSAVPGSPTSGATKAAVAADMDGDSTTDLVTAVNGRIDILTGNGNGTFAKAVLFDAAGGSGPAVADLNGDGRGDVLTIAAVSGQTANRTLNVSLGRRIGPDLSVAIVSAIPTAALTSQNSDLVVRVTNTGNAKVSETVTLQLYTSEDTTIDDNDALLTQAFPKLNLAPGKSKTFKLKFAFGLTPGVFNLISRVDPSGATGDLNLADNTAISSSTVTVGQAFIDLSAAMPVSPTGTILAANTAKFEIRATNVGNVPAKGRVSFSVVASADAEITEDVDLLLRTKLVNVKLNPGQTKSVKFSIKLAGLPAGSYFFIAAIDQGNAFVDADVSNNVAAGSAPVTVQ</sequence>
<dbReference type="RefSeq" id="WP_206292007.1">
    <property type="nucleotide sequence ID" value="NZ_CP063458.1"/>
</dbReference>
<accession>A0A7M2WTZ3</accession>
<dbReference type="KEGG" id="hbs:IPV69_22650"/>
<dbReference type="Gene3D" id="2.30.30.100">
    <property type="match status" value="2"/>
</dbReference>
<reference evidence="3 4" key="1">
    <citation type="submission" date="2020-10" db="EMBL/GenBank/DDBJ databases">
        <title>Wide distribution of Phycisphaera-like planctomycetes from WD2101 soil group in peatlands and genome analysis of the first cultivated representative.</title>
        <authorList>
            <person name="Dedysh S.N."/>
            <person name="Beletsky A.V."/>
            <person name="Ivanova A."/>
            <person name="Kulichevskaya I.S."/>
            <person name="Suzina N.E."/>
            <person name="Philippov D.A."/>
            <person name="Rakitin A.L."/>
            <person name="Mardanov A.V."/>
            <person name="Ravin N.V."/>
        </authorList>
    </citation>
    <scope>NUCLEOTIDE SEQUENCE [LARGE SCALE GENOMIC DNA]</scope>
    <source>
        <strain evidence="3 4">M1803</strain>
    </source>
</reference>
<dbReference type="PANTHER" id="PTHR46580:SF4">
    <property type="entry name" value="ATP_GTP-BINDING PROTEIN"/>
    <property type="match status" value="1"/>
</dbReference>
<keyword evidence="4" id="KW-1185">Reference proteome</keyword>
<evidence type="ECO:0000256" key="1">
    <source>
        <dbReference type="ARBA" id="ARBA00022729"/>
    </source>
</evidence>
<organism evidence="3 4">
    <name type="scientific">Humisphaera borealis</name>
    <dbReference type="NCBI Taxonomy" id="2807512"/>
    <lineage>
        <taxon>Bacteria</taxon>
        <taxon>Pseudomonadati</taxon>
        <taxon>Planctomycetota</taxon>
        <taxon>Phycisphaerae</taxon>
        <taxon>Tepidisphaerales</taxon>
        <taxon>Tepidisphaeraceae</taxon>
        <taxon>Humisphaera</taxon>
    </lineage>
</organism>
<gene>
    <name evidence="3" type="ORF">IPV69_22650</name>
</gene>
<evidence type="ECO:0000313" key="3">
    <source>
        <dbReference type="EMBL" id="QOV88995.1"/>
    </source>
</evidence>
<dbReference type="EMBL" id="CP063458">
    <property type="protein sequence ID" value="QOV88995.1"/>
    <property type="molecule type" value="Genomic_DNA"/>
</dbReference>
<dbReference type="Gene3D" id="2.60.40.10">
    <property type="entry name" value="Immunoglobulins"/>
    <property type="match status" value="2"/>
</dbReference>
<evidence type="ECO:0000313" key="4">
    <source>
        <dbReference type="Proteomes" id="UP000593765"/>
    </source>
</evidence>
<dbReference type="Pfam" id="PF07705">
    <property type="entry name" value="CARDB"/>
    <property type="match status" value="1"/>
</dbReference>
<keyword evidence="1" id="KW-0732">Signal</keyword>
<dbReference type="Proteomes" id="UP000593765">
    <property type="component" value="Chromosome"/>
</dbReference>
<dbReference type="AlphaFoldDB" id="A0A7M2WTZ3"/>
<name>A0A7M2WTZ3_9BACT</name>
<proteinExistence type="predicted"/>
<dbReference type="InterPro" id="IPR013783">
    <property type="entry name" value="Ig-like_fold"/>
</dbReference>
<dbReference type="InterPro" id="IPR013517">
    <property type="entry name" value="FG-GAP"/>
</dbReference>
<dbReference type="Pfam" id="PF13517">
    <property type="entry name" value="FG-GAP_3"/>
    <property type="match status" value="2"/>
</dbReference>
<dbReference type="InterPro" id="IPR028994">
    <property type="entry name" value="Integrin_alpha_N"/>
</dbReference>
<dbReference type="PANTHER" id="PTHR46580">
    <property type="entry name" value="SENSOR KINASE-RELATED"/>
    <property type="match status" value="1"/>
</dbReference>
<protein>
    <submittedName>
        <fullName evidence="3">VCBS repeat-containing protein</fullName>
    </submittedName>
</protein>